<gene>
    <name evidence="1" type="ORF">BDQ12DRAFT_725934</name>
</gene>
<organism evidence="1 2">
    <name type="scientific">Crucibulum laeve</name>
    <dbReference type="NCBI Taxonomy" id="68775"/>
    <lineage>
        <taxon>Eukaryota</taxon>
        <taxon>Fungi</taxon>
        <taxon>Dikarya</taxon>
        <taxon>Basidiomycota</taxon>
        <taxon>Agaricomycotina</taxon>
        <taxon>Agaricomycetes</taxon>
        <taxon>Agaricomycetidae</taxon>
        <taxon>Agaricales</taxon>
        <taxon>Agaricineae</taxon>
        <taxon>Nidulariaceae</taxon>
        <taxon>Crucibulum</taxon>
    </lineage>
</organism>
<dbReference type="EMBL" id="ML213621">
    <property type="protein sequence ID" value="TFK35403.1"/>
    <property type="molecule type" value="Genomic_DNA"/>
</dbReference>
<reference evidence="1 2" key="1">
    <citation type="journal article" date="2019" name="Nat. Ecol. Evol.">
        <title>Megaphylogeny resolves global patterns of mushroom evolution.</title>
        <authorList>
            <person name="Varga T."/>
            <person name="Krizsan K."/>
            <person name="Foldi C."/>
            <person name="Dima B."/>
            <person name="Sanchez-Garcia M."/>
            <person name="Sanchez-Ramirez S."/>
            <person name="Szollosi G.J."/>
            <person name="Szarkandi J.G."/>
            <person name="Papp V."/>
            <person name="Albert L."/>
            <person name="Andreopoulos W."/>
            <person name="Angelini C."/>
            <person name="Antonin V."/>
            <person name="Barry K.W."/>
            <person name="Bougher N.L."/>
            <person name="Buchanan P."/>
            <person name="Buyck B."/>
            <person name="Bense V."/>
            <person name="Catcheside P."/>
            <person name="Chovatia M."/>
            <person name="Cooper J."/>
            <person name="Damon W."/>
            <person name="Desjardin D."/>
            <person name="Finy P."/>
            <person name="Geml J."/>
            <person name="Haridas S."/>
            <person name="Hughes K."/>
            <person name="Justo A."/>
            <person name="Karasinski D."/>
            <person name="Kautmanova I."/>
            <person name="Kiss B."/>
            <person name="Kocsube S."/>
            <person name="Kotiranta H."/>
            <person name="LaButti K.M."/>
            <person name="Lechner B.E."/>
            <person name="Liimatainen K."/>
            <person name="Lipzen A."/>
            <person name="Lukacs Z."/>
            <person name="Mihaltcheva S."/>
            <person name="Morgado L.N."/>
            <person name="Niskanen T."/>
            <person name="Noordeloos M.E."/>
            <person name="Ohm R.A."/>
            <person name="Ortiz-Santana B."/>
            <person name="Ovrebo C."/>
            <person name="Racz N."/>
            <person name="Riley R."/>
            <person name="Savchenko A."/>
            <person name="Shiryaev A."/>
            <person name="Soop K."/>
            <person name="Spirin V."/>
            <person name="Szebenyi C."/>
            <person name="Tomsovsky M."/>
            <person name="Tulloss R.E."/>
            <person name="Uehling J."/>
            <person name="Grigoriev I.V."/>
            <person name="Vagvolgyi C."/>
            <person name="Papp T."/>
            <person name="Martin F.M."/>
            <person name="Miettinen O."/>
            <person name="Hibbett D.S."/>
            <person name="Nagy L.G."/>
        </authorList>
    </citation>
    <scope>NUCLEOTIDE SEQUENCE [LARGE SCALE GENOMIC DNA]</scope>
    <source>
        <strain evidence="1 2">CBS 166.37</strain>
    </source>
</reference>
<sequence>MTSDLLRSHKHDLYYPQISSSSPYLSLPGGSSSSPAKSSMATPSQTYPFVILPNLDQSTTSPALSCGPNAGDEAQLISTVPIRAICCIITVRHGQHAVHGSTWFKIDQVGRKSEASNAWVQADLMTGASATRLPPH</sequence>
<dbReference type="Proteomes" id="UP000308652">
    <property type="component" value="Unassembled WGS sequence"/>
</dbReference>
<proteinExistence type="predicted"/>
<protein>
    <submittedName>
        <fullName evidence="1">Uncharacterized protein</fullName>
    </submittedName>
</protein>
<name>A0A5C3LSQ0_9AGAR</name>
<accession>A0A5C3LSQ0</accession>
<evidence type="ECO:0000313" key="1">
    <source>
        <dbReference type="EMBL" id="TFK35403.1"/>
    </source>
</evidence>
<keyword evidence="2" id="KW-1185">Reference proteome</keyword>
<dbReference type="AlphaFoldDB" id="A0A5C3LSQ0"/>
<evidence type="ECO:0000313" key="2">
    <source>
        <dbReference type="Proteomes" id="UP000308652"/>
    </source>
</evidence>